<proteinExistence type="predicted"/>
<dbReference type="Proteomes" id="UP000176951">
    <property type="component" value="Unassembled WGS sequence"/>
</dbReference>
<dbReference type="AlphaFoldDB" id="A0A1G2PYN4"/>
<evidence type="ECO:0000313" key="2">
    <source>
        <dbReference type="Proteomes" id="UP000176951"/>
    </source>
</evidence>
<sequence length="135" mass="15411">MHPVIFTNSDIKGATVRSRVSRETYVFDPSKPADFRRTEVSQGHYGVLNGNIIVLLKNNESEEPYRKLASESHALRDLLTSSEALKALNIPPFQRNQGNAKLFHGSRMLLGINWEFWDESRECAHLISWLELITS</sequence>
<name>A0A1G2PYN4_9BACT</name>
<accession>A0A1G2PYN4</accession>
<comment type="caution">
    <text evidence="1">The sequence shown here is derived from an EMBL/GenBank/DDBJ whole genome shotgun (WGS) entry which is preliminary data.</text>
</comment>
<gene>
    <name evidence="1" type="ORF">A3A97_01100</name>
</gene>
<organism evidence="1 2">
    <name type="scientific">Candidatus Terrybacteria bacterium RIFCSPLOWO2_01_FULL_40_23</name>
    <dbReference type="NCBI Taxonomy" id="1802366"/>
    <lineage>
        <taxon>Bacteria</taxon>
        <taxon>Candidatus Terryibacteriota</taxon>
    </lineage>
</organism>
<evidence type="ECO:0000313" key="1">
    <source>
        <dbReference type="EMBL" id="OHA52721.1"/>
    </source>
</evidence>
<reference evidence="1 2" key="1">
    <citation type="journal article" date="2016" name="Nat. Commun.">
        <title>Thousands of microbial genomes shed light on interconnected biogeochemical processes in an aquifer system.</title>
        <authorList>
            <person name="Anantharaman K."/>
            <person name="Brown C.T."/>
            <person name="Hug L.A."/>
            <person name="Sharon I."/>
            <person name="Castelle C.J."/>
            <person name="Probst A.J."/>
            <person name="Thomas B.C."/>
            <person name="Singh A."/>
            <person name="Wilkins M.J."/>
            <person name="Karaoz U."/>
            <person name="Brodie E.L."/>
            <person name="Williams K.H."/>
            <person name="Hubbard S.S."/>
            <person name="Banfield J.F."/>
        </authorList>
    </citation>
    <scope>NUCLEOTIDE SEQUENCE [LARGE SCALE GENOMIC DNA]</scope>
</reference>
<protein>
    <submittedName>
        <fullName evidence="1">Uncharacterized protein</fullName>
    </submittedName>
</protein>
<dbReference type="EMBL" id="MHSW01000005">
    <property type="protein sequence ID" value="OHA52721.1"/>
    <property type="molecule type" value="Genomic_DNA"/>
</dbReference>